<keyword evidence="2" id="KW-1185">Reference proteome</keyword>
<dbReference type="Pfam" id="PF20113">
    <property type="entry name" value="DUF6503"/>
    <property type="match status" value="1"/>
</dbReference>
<reference evidence="1 2" key="1">
    <citation type="journal article" date="2006" name="Int. J. Syst. Evol. Microbiol.">
        <title>Costertonia aggregata gen. nov., sp. nov., a mesophilic marine bacterium of the family Flavobacteriaceae, isolated from a mature biofilm.</title>
        <authorList>
            <person name="Kwon K.K."/>
            <person name="Lee Y.K."/>
            <person name="Lee H.K."/>
        </authorList>
    </citation>
    <scope>NUCLEOTIDE SEQUENCE [LARGE SCALE GENOMIC DNA]</scope>
    <source>
        <strain evidence="1 2">KCCM 42265</strain>
    </source>
</reference>
<dbReference type="AlphaFoldDB" id="A0A7H9AL59"/>
<evidence type="ECO:0000313" key="1">
    <source>
        <dbReference type="EMBL" id="QLG44196.1"/>
    </source>
</evidence>
<dbReference type="EMBL" id="CP058595">
    <property type="protein sequence ID" value="QLG44196.1"/>
    <property type="molecule type" value="Genomic_DNA"/>
</dbReference>
<dbReference type="RefSeq" id="WP_179240531.1">
    <property type="nucleotide sequence ID" value="NZ_CP058595.1"/>
</dbReference>
<name>A0A7H9AL59_9FLAO</name>
<dbReference type="Proteomes" id="UP000509302">
    <property type="component" value="Chromosome"/>
</dbReference>
<dbReference type="KEGG" id="cagg:HYG79_02145"/>
<protein>
    <recommendedName>
        <fullName evidence="3">Deoxyribose-phosphate aldolase</fullName>
    </recommendedName>
</protein>
<evidence type="ECO:0008006" key="3">
    <source>
        <dbReference type="Google" id="ProtNLM"/>
    </source>
</evidence>
<organism evidence="1 2">
    <name type="scientific">Costertonia aggregata</name>
    <dbReference type="NCBI Taxonomy" id="343403"/>
    <lineage>
        <taxon>Bacteria</taxon>
        <taxon>Pseudomonadati</taxon>
        <taxon>Bacteroidota</taxon>
        <taxon>Flavobacteriia</taxon>
        <taxon>Flavobacteriales</taxon>
        <taxon>Flavobacteriaceae</taxon>
        <taxon>Costertonia</taxon>
    </lineage>
</organism>
<proteinExistence type="predicted"/>
<gene>
    <name evidence="1" type="ORF">HYG79_02145</name>
</gene>
<accession>A0A7H9AL59</accession>
<sequence>MIKNRMVFVLLLSIWACKTENRNEANAQIRQSAASSEVAGLTTAETIISNAIQAHGGTLYDTAHYSFTFRKKEYTFNNDNGYEYTLEDNTGAGTLIVDELKNGIFTRQIDGETVVLNQKDTAKYSQALNSVIYFAMLPYKLMDKAVIKKYVGETFIKNQKYDIVEVTFKENGGGNDFDDEFHYWINKETKTMDYLAYNYRVNEGGVRFRSAYNRRNVNGIIFQDYINWEAPIRTPLRDLPSLYEKGSLKELSRIETKNVLNLK</sequence>
<evidence type="ECO:0000313" key="2">
    <source>
        <dbReference type="Proteomes" id="UP000509302"/>
    </source>
</evidence>
<dbReference type="InterPro" id="IPR045444">
    <property type="entry name" value="DUF6503"/>
</dbReference>